<dbReference type="GO" id="GO:0106008">
    <property type="term" value="F:2-oxoglutaramate amidase activity"/>
    <property type="evidence" value="ECO:0007669"/>
    <property type="project" value="TreeGrafter"/>
</dbReference>
<dbReference type="InterPro" id="IPR036526">
    <property type="entry name" value="C-N_Hydrolase_sf"/>
</dbReference>
<dbReference type="InterPro" id="IPR052737">
    <property type="entry name" value="Omega-amidase_YafV"/>
</dbReference>
<evidence type="ECO:0000256" key="1">
    <source>
        <dbReference type="ARBA" id="ARBA00010613"/>
    </source>
</evidence>
<dbReference type="PANTHER" id="PTHR47799">
    <property type="entry name" value="OMEGA-AMIDASE YAFV"/>
    <property type="match status" value="1"/>
</dbReference>
<dbReference type="Pfam" id="PF00795">
    <property type="entry name" value="CN_hydrolase"/>
    <property type="match status" value="1"/>
</dbReference>
<feature type="domain" description="CN hydrolase" evidence="6">
    <location>
        <begin position="5"/>
        <end position="247"/>
    </location>
</feature>
<dbReference type="KEGG" id="fln:FLA_5701"/>
<evidence type="ECO:0000256" key="4">
    <source>
        <dbReference type="ARBA" id="ARBA00052904"/>
    </source>
</evidence>
<dbReference type="InterPro" id="IPR003010">
    <property type="entry name" value="C-N_Hydrolase"/>
</dbReference>
<dbReference type="FunFam" id="3.60.110.10:FF:000004">
    <property type="entry name" value="Carbon-nitrogen hydrolase"/>
    <property type="match status" value="1"/>
</dbReference>
<dbReference type="AlphaFoldDB" id="A0A173MQC3"/>
<gene>
    <name evidence="7" type="ORF">SAMN05421788_1011083</name>
</gene>
<evidence type="ECO:0000256" key="5">
    <source>
        <dbReference type="ARBA" id="ARBA00072139"/>
    </source>
</evidence>
<dbReference type="OrthoDB" id="9811121at2"/>
<dbReference type="STRING" id="477680.SAMN05421788_1011083"/>
<dbReference type="GO" id="GO:0050152">
    <property type="term" value="F:omega-amidase activity"/>
    <property type="evidence" value="ECO:0007669"/>
    <property type="project" value="UniProtKB-EC"/>
</dbReference>
<proteinExistence type="inferred from homology"/>
<dbReference type="Proteomes" id="UP000186917">
    <property type="component" value="Unassembled WGS sequence"/>
</dbReference>
<evidence type="ECO:0000313" key="7">
    <source>
        <dbReference type="EMBL" id="SIS76545.1"/>
    </source>
</evidence>
<evidence type="ECO:0000256" key="3">
    <source>
        <dbReference type="ARBA" id="ARBA00039118"/>
    </source>
</evidence>
<dbReference type="RefSeq" id="WP_076376395.1">
    <property type="nucleotide sequence ID" value="NZ_AP017422.1"/>
</dbReference>
<evidence type="ECO:0000256" key="2">
    <source>
        <dbReference type="ARBA" id="ARBA00022801"/>
    </source>
</evidence>
<protein>
    <recommendedName>
        <fullName evidence="5">Omega-amidase YafV</fullName>
        <ecNumber evidence="3">3.5.1.3</ecNumber>
    </recommendedName>
</protein>
<dbReference type="PROSITE" id="PS50263">
    <property type="entry name" value="CN_HYDROLASE"/>
    <property type="match status" value="1"/>
</dbReference>
<dbReference type="SUPFAM" id="SSF56317">
    <property type="entry name" value="Carbon-nitrogen hydrolase"/>
    <property type="match status" value="1"/>
</dbReference>
<dbReference type="CDD" id="cd07575">
    <property type="entry name" value="Xc-1258_like"/>
    <property type="match status" value="1"/>
</dbReference>
<dbReference type="PANTHER" id="PTHR47799:SF1">
    <property type="entry name" value="OMEGA-AMIDASE YAFV"/>
    <property type="match status" value="1"/>
</dbReference>
<keyword evidence="8" id="KW-1185">Reference proteome</keyword>
<comment type="similarity">
    <text evidence="1">Belongs to the carbon-nitrogen hydrolase superfamily. NIT1/NIT2 family.</text>
</comment>
<accession>A0A173MQC3</accession>
<reference evidence="8" key="1">
    <citation type="submission" date="2017-01" db="EMBL/GenBank/DDBJ databases">
        <authorList>
            <person name="Varghese N."/>
            <person name="Submissions S."/>
        </authorList>
    </citation>
    <scope>NUCLEOTIDE SEQUENCE [LARGE SCALE GENOMIC DNA]</scope>
    <source>
        <strain evidence="8">DSM 21054</strain>
    </source>
</reference>
<dbReference type="EC" id="3.5.1.3" evidence="3"/>
<organism evidence="7 8">
    <name type="scientific">Filimonas lacunae</name>
    <dbReference type="NCBI Taxonomy" id="477680"/>
    <lineage>
        <taxon>Bacteria</taxon>
        <taxon>Pseudomonadati</taxon>
        <taxon>Bacteroidota</taxon>
        <taxon>Chitinophagia</taxon>
        <taxon>Chitinophagales</taxon>
        <taxon>Chitinophagaceae</taxon>
        <taxon>Filimonas</taxon>
    </lineage>
</organism>
<evidence type="ECO:0000259" key="6">
    <source>
        <dbReference type="PROSITE" id="PS50263"/>
    </source>
</evidence>
<sequence>MSSSLTVTLIQTALHWENKAANLAMLEQKIMSIADKTEVVVLPEMFSTGFSMKPEQLAETMQGETVTWMKRVAQQKRVILTGSVIIEEGGHYYNRLIWMLPNGASGHYDKRHLFAYANEDAHYSQGNKRLIASVKGWRINLQVCYDLRFPVWARQQSQVALAEGNEGPEYDVLLYVANWPERRSLPWKTLLQARAIENQCYVIGVNRVGNDGNDIYHSGDSMVIDPLGEVLFHQQHDETIFTVTLQKDKLEEVRTRFPFWKDGDAFLIAHE</sequence>
<dbReference type="Gene3D" id="3.60.110.10">
    <property type="entry name" value="Carbon-nitrogen hydrolase"/>
    <property type="match status" value="1"/>
</dbReference>
<dbReference type="NCBIfam" id="NF007757">
    <property type="entry name" value="PRK10438.1"/>
    <property type="match status" value="1"/>
</dbReference>
<evidence type="ECO:0000313" key="8">
    <source>
        <dbReference type="Proteomes" id="UP000186917"/>
    </source>
</evidence>
<name>A0A173MQC3_9BACT</name>
<keyword evidence="2 7" id="KW-0378">Hydrolase</keyword>
<comment type="catalytic activity">
    <reaction evidence="4">
        <text>a monoamide of a dicarboxylate + H2O = a dicarboxylate + NH4(+)</text>
        <dbReference type="Rhea" id="RHEA:11716"/>
        <dbReference type="ChEBI" id="CHEBI:15377"/>
        <dbReference type="ChEBI" id="CHEBI:28938"/>
        <dbReference type="ChEBI" id="CHEBI:28965"/>
        <dbReference type="ChEBI" id="CHEBI:77450"/>
        <dbReference type="EC" id="3.5.1.3"/>
    </reaction>
</comment>
<dbReference type="EMBL" id="FTOR01000001">
    <property type="protein sequence ID" value="SIS76545.1"/>
    <property type="molecule type" value="Genomic_DNA"/>
</dbReference>